<protein>
    <recommendedName>
        <fullName evidence="2">SnoaL-like domain-containing protein</fullName>
    </recommendedName>
</protein>
<feature type="compositionally biased region" description="Polar residues" evidence="1">
    <location>
        <begin position="1"/>
        <end position="13"/>
    </location>
</feature>
<dbReference type="EMBL" id="LVVK01000005">
    <property type="protein sequence ID" value="OPB45473.1"/>
    <property type="molecule type" value="Genomic_DNA"/>
</dbReference>
<evidence type="ECO:0000313" key="3">
    <source>
        <dbReference type="EMBL" id="OPB45473.1"/>
    </source>
</evidence>
<reference evidence="3 4" key="1">
    <citation type="submission" date="2016-04" db="EMBL/GenBank/DDBJ databases">
        <title>Multiple horizontal gene transfer events from other fungi enriched the ability of the initially mycotrophic fungus Trichoderma (Ascomycota) to feed on dead plant biomass.</title>
        <authorList>
            <person name="Atanasova L."/>
            <person name="Chenthamara K."/>
            <person name="Zhang J."/>
            <person name="Grujic M."/>
            <person name="Henrissat B."/>
            <person name="Kuo A."/>
            <person name="Aertz A."/>
            <person name="Salamov A."/>
            <person name="Lipzen A."/>
            <person name="Labutti K."/>
            <person name="Barry K."/>
            <person name="Miao Y."/>
            <person name="Rahimi M.J."/>
            <person name="Shen Q."/>
            <person name="Grigoriev I.V."/>
            <person name="Kubicek C.P."/>
            <person name="Druzhinina I.S."/>
        </authorList>
    </citation>
    <scope>NUCLEOTIDE SEQUENCE [LARGE SCALE GENOMIC DNA]</scope>
    <source>
        <strain evidence="3 4">NJAU 4742</strain>
    </source>
</reference>
<keyword evidence="4" id="KW-1185">Reference proteome</keyword>
<dbReference type="SUPFAM" id="SSF54427">
    <property type="entry name" value="NTF2-like"/>
    <property type="match status" value="1"/>
</dbReference>
<proteinExistence type="predicted"/>
<dbReference type="InterPro" id="IPR032710">
    <property type="entry name" value="NTF2-like_dom_sf"/>
</dbReference>
<accession>A0A1T3CWL3</accession>
<dbReference type="Pfam" id="PF12680">
    <property type="entry name" value="SnoaL_2"/>
    <property type="match status" value="1"/>
</dbReference>
<dbReference type="InterPro" id="IPR037401">
    <property type="entry name" value="SnoaL-like"/>
</dbReference>
<feature type="domain" description="SnoaL-like" evidence="2">
    <location>
        <begin position="44"/>
        <end position="135"/>
    </location>
</feature>
<name>A0A1T3CWL3_9HYPO</name>
<evidence type="ECO:0000259" key="2">
    <source>
        <dbReference type="Pfam" id="PF12680"/>
    </source>
</evidence>
<dbReference type="AlphaFoldDB" id="A0A1T3CWL3"/>
<evidence type="ECO:0000256" key="1">
    <source>
        <dbReference type="SAM" id="MobiDB-lite"/>
    </source>
</evidence>
<dbReference type="OrthoDB" id="4107844at2759"/>
<gene>
    <name evidence="3" type="ORF">A0O28_0076830</name>
</gene>
<evidence type="ECO:0000313" key="4">
    <source>
        <dbReference type="Proteomes" id="UP000191004"/>
    </source>
</evidence>
<organism evidence="3 4">
    <name type="scientific">Trichoderma guizhouense</name>
    <dbReference type="NCBI Taxonomy" id="1491466"/>
    <lineage>
        <taxon>Eukaryota</taxon>
        <taxon>Fungi</taxon>
        <taxon>Dikarya</taxon>
        <taxon>Ascomycota</taxon>
        <taxon>Pezizomycotina</taxon>
        <taxon>Sordariomycetes</taxon>
        <taxon>Hypocreomycetidae</taxon>
        <taxon>Hypocreales</taxon>
        <taxon>Hypocreaceae</taxon>
        <taxon>Trichoderma</taxon>
    </lineage>
</organism>
<sequence length="150" mass="17085">MASQQQPTISISASPREDPERMRKAMNTHIEKVFGESDAATRGKTMEPLYHEDVTWFQPGEYSGEHAIIRGRDNVNATIQKEQDQFPGFYITHDDEGYIAVTQNLGIVHWKLGPREQPDMIKACHYVLFEDGKVKAFWTAHLKMPEGPPS</sequence>
<dbReference type="Gene3D" id="3.10.450.50">
    <property type="match status" value="1"/>
</dbReference>
<feature type="region of interest" description="Disordered" evidence="1">
    <location>
        <begin position="1"/>
        <end position="21"/>
    </location>
</feature>
<comment type="caution">
    <text evidence="3">The sequence shown here is derived from an EMBL/GenBank/DDBJ whole genome shotgun (WGS) entry which is preliminary data.</text>
</comment>
<dbReference type="Proteomes" id="UP000191004">
    <property type="component" value="Unassembled WGS sequence"/>
</dbReference>